<organism evidence="2 3">
    <name type="scientific">Marinobacter nauticus</name>
    <name type="common">Marinobacter hydrocarbonoclasticus</name>
    <name type="synonym">Marinobacter aquaeolei</name>
    <dbReference type="NCBI Taxonomy" id="2743"/>
    <lineage>
        <taxon>Bacteria</taxon>
        <taxon>Pseudomonadati</taxon>
        <taxon>Pseudomonadota</taxon>
        <taxon>Gammaproteobacteria</taxon>
        <taxon>Pseudomonadales</taxon>
        <taxon>Marinobacteraceae</taxon>
        <taxon>Marinobacter</taxon>
    </lineage>
</organism>
<reference evidence="2 3" key="1">
    <citation type="submission" date="2019-10" db="EMBL/GenBank/DDBJ databases">
        <title>Draft genome sequence of Marinobacter hydrocarbonoclasticus NCT7M from the microbiome of the marine copepod.</title>
        <authorList>
            <person name="Nuttall R."/>
            <person name="Sharma G."/>
            <person name="Moisander P."/>
        </authorList>
    </citation>
    <scope>NUCLEOTIDE SEQUENCE [LARGE SCALE GENOMIC DNA]</scope>
    <source>
        <strain evidence="2 3">NCT7M</strain>
    </source>
</reference>
<evidence type="ECO:0000313" key="3">
    <source>
        <dbReference type="Proteomes" id="UP000469950"/>
    </source>
</evidence>
<dbReference type="Gene3D" id="3.40.50.300">
    <property type="entry name" value="P-loop containing nucleotide triphosphate hydrolases"/>
    <property type="match status" value="2"/>
</dbReference>
<dbReference type="GO" id="GO:0005524">
    <property type="term" value="F:ATP binding"/>
    <property type="evidence" value="ECO:0007669"/>
    <property type="project" value="InterPro"/>
</dbReference>
<dbReference type="InterPro" id="IPR054787">
    <property type="entry name" value="TrlF_ATPase"/>
</dbReference>
<evidence type="ECO:0000256" key="1">
    <source>
        <dbReference type="SAM" id="Coils"/>
    </source>
</evidence>
<proteinExistence type="predicted"/>
<dbReference type="Gene3D" id="3.20.20.140">
    <property type="entry name" value="Metal-dependent hydrolases"/>
    <property type="match status" value="1"/>
</dbReference>
<evidence type="ECO:0000313" key="2">
    <source>
        <dbReference type="EMBL" id="KAE8545032.1"/>
    </source>
</evidence>
<gene>
    <name evidence="2" type="ORF">F6453_2639</name>
</gene>
<comment type="caution">
    <text evidence="2">The sequence shown here is derived from an EMBL/GenBank/DDBJ whole genome shotgun (WGS) entry which is preliminary data.</text>
</comment>
<dbReference type="RefSeq" id="WP_153741095.1">
    <property type="nucleotide sequence ID" value="NZ_WBMP01000011.1"/>
</dbReference>
<dbReference type="Proteomes" id="UP000469950">
    <property type="component" value="Unassembled WGS sequence"/>
</dbReference>
<accession>A0A833N924</accession>
<dbReference type="AlphaFoldDB" id="A0A833N924"/>
<name>A0A833N924_MARNT</name>
<dbReference type="NCBIfam" id="NF045780">
    <property type="entry name" value="TrlF_fam_ATP"/>
    <property type="match status" value="1"/>
</dbReference>
<dbReference type="GO" id="GO:0016887">
    <property type="term" value="F:ATP hydrolysis activity"/>
    <property type="evidence" value="ECO:0007669"/>
    <property type="project" value="InterPro"/>
</dbReference>
<keyword evidence="1" id="KW-0175">Coiled coil</keyword>
<sequence>MRKDFPRGSEWRKWDLHIHTPDSALNNQFTSWDSYLAKLEEDHGIAVIGATDYASISGYKRLRKEQNENGRIQNIFCIIPNIEFRVTPHTHTNKGVNLHIIINPDDPEHIDRIDEALNRLTFGSRGQQYSCNEQGLIRLGKAVGDFDSDEKAFREGANQFKPGIDTIRTWYEKESWLKRNSFIAVANSNKDGASGYNQDGGLRAVRLEFYDISRAIFSANPKDRTFFLGQGPLTEAQIIKEYGGLKPCIHGSDAHDESLLFKPAKNRFCWIKADPTFEGLKQTLYEPKERVHIGESVPDIRDSHRIIKSIRVLGAEKWFDSSPIPLNSGQVSIIGGKGSGKTALLDMLAYGASAWDKTVGESFIKKAERELRGAKVLLEWAGGENSEIEIDAKFQINDQPQVRYLSQKFVESLCSDDIEGHRLAAEIESVVFDYLDETDKQGFSSFEELRAQKIEELKNRELSVQREIEDLNKKIKVNFDLVNSRSKLSAERIELERELKGLLAQKPKFETEAEKKIEEAIRENRSSQAELNSKITVAKKQKDSVTRLKMKVDGFSQQLEELRSAISWEIQENNLDIDAENIIPKFPKKCDEEFDAEERRVLRRLELLLSDDPAAHPEGQRPLSAMNKELKELEEKLSSDQTKRKKYTTFQKRQANIYKSIKDIDEKLASISKIKDTVLPELVANRKERFRSYFSLISMEQDILYSLYQPLSHYLSTSSTEKKSLSFYIQWHADLKQWAEDGENLIDRTKKGPYRGSGDLLEKAEELLSFPLQKGDFEEYYRALQCFLETFKNDEVGILDQLRKGVSLDGFLNWLYSLKHLTLSYGIKYNGVELENLSPGTKGIVLLILYLEMDKDDCRPILIDQPEENLDNESVYHILTEYFRRAKMRRQIIVVTHNPNLVVNTDSEQVITASFQRNPKSGPRIVYNSGSLENSSPGSNGIRETVCEILEGGATAFYKRELRYNSV</sequence>
<evidence type="ECO:0008006" key="4">
    <source>
        <dbReference type="Google" id="ProtNLM"/>
    </source>
</evidence>
<dbReference type="SUPFAM" id="SSF89550">
    <property type="entry name" value="PHP domain-like"/>
    <property type="match status" value="1"/>
</dbReference>
<dbReference type="SUPFAM" id="SSF52540">
    <property type="entry name" value="P-loop containing nucleoside triphosphate hydrolases"/>
    <property type="match status" value="1"/>
</dbReference>
<protein>
    <recommendedName>
        <fullName evidence="4">ATPase AAA-type core domain-containing protein</fullName>
    </recommendedName>
</protein>
<feature type="coiled-coil region" evidence="1">
    <location>
        <begin position="454"/>
        <end position="565"/>
    </location>
</feature>
<dbReference type="InterPro" id="IPR016195">
    <property type="entry name" value="Pol/histidinol_Pase-like"/>
</dbReference>
<dbReference type="InterPro" id="IPR027417">
    <property type="entry name" value="P-loop_NTPase"/>
</dbReference>
<dbReference type="EMBL" id="WBMP01000011">
    <property type="protein sequence ID" value="KAE8545032.1"/>
    <property type="molecule type" value="Genomic_DNA"/>
</dbReference>